<dbReference type="PROSITE" id="PS51257">
    <property type="entry name" value="PROKAR_LIPOPROTEIN"/>
    <property type="match status" value="1"/>
</dbReference>
<evidence type="ECO:0000259" key="4">
    <source>
        <dbReference type="Pfam" id="PF09084"/>
    </source>
</evidence>
<keyword evidence="6" id="KW-1185">Reference proteome</keyword>
<reference evidence="5 6" key="1">
    <citation type="submission" date="2021-07" db="EMBL/GenBank/DDBJ databases">
        <title>Shewanella sp. nov, isolated from SCS.</title>
        <authorList>
            <person name="Cao W.R."/>
        </authorList>
    </citation>
    <scope>NUCLEOTIDE SEQUENCE [LARGE SCALE GENOMIC DNA]</scope>
    <source>
        <strain evidence="5 6">NR704-98</strain>
    </source>
</reference>
<sequence>MLRFTASLFISLLLVACSPQPVTKTITIAINPWPGYELLYLAENKGFFKQVGLDIKLSQTATLSDAQRAYISGRVDGFASTIVEAVQAQEFGGDPLKIVLLADYSNGGDLIVSHEDFKTLKQLEGRKVGCEVSSLGIYILARALAVYDMSLDDVEIVNMEQGNALQALNSNQIDAMVTYPPYSFEILNSTSQKNHKVFTTSEIPNEILDTVSFSQKVIKANPDLVFKLQQAWQLAYDYLEQHPDDAIELMAEREQISVDEFSQALADIYLLNNVDQEKLLKENKKLTKLAQSVCDTLNKVGAFDSSCDHVETLFYTGI</sequence>
<dbReference type="Gene3D" id="3.40.190.10">
    <property type="entry name" value="Periplasmic binding protein-like II"/>
    <property type="match status" value="2"/>
</dbReference>
<dbReference type="Proteomes" id="UP001195963">
    <property type="component" value="Unassembled WGS sequence"/>
</dbReference>
<dbReference type="Pfam" id="PF09084">
    <property type="entry name" value="NMT1"/>
    <property type="match status" value="1"/>
</dbReference>
<dbReference type="EMBL" id="JAHZST010000016">
    <property type="protein sequence ID" value="MBW8185653.1"/>
    <property type="molecule type" value="Genomic_DNA"/>
</dbReference>
<evidence type="ECO:0000256" key="1">
    <source>
        <dbReference type="ARBA" id="ARBA00004418"/>
    </source>
</evidence>
<protein>
    <submittedName>
        <fullName evidence="5">ABC transporter substrate-binding protein</fullName>
    </submittedName>
</protein>
<evidence type="ECO:0000313" key="6">
    <source>
        <dbReference type="Proteomes" id="UP001195963"/>
    </source>
</evidence>
<evidence type="ECO:0000256" key="2">
    <source>
        <dbReference type="ARBA" id="ARBA00010742"/>
    </source>
</evidence>
<dbReference type="PANTHER" id="PTHR30024:SF47">
    <property type="entry name" value="TAURINE-BINDING PERIPLASMIC PROTEIN"/>
    <property type="match status" value="1"/>
</dbReference>
<keyword evidence="3" id="KW-0732">Signal</keyword>
<name>A0ABS7E8K3_9GAMM</name>
<dbReference type="RefSeq" id="WP_220111060.1">
    <property type="nucleotide sequence ID" value="NZ_JAHZST010000016.1"/>
</dbReference>
<dbReference type="PANTHER" id="PTHR30024">
    <property type="entry name" value="ALIPHATIC SULFONATES-BINDING PROTEIN-RELATED"/>
    <property type="match status" value="1"/>
</dbReference>
<organism evidence="5 6">
    <name type="scientific">Shewanella nanhaiensis</name>
    <dbReference type="NCBI Taxonomy" id="2864872"/>
    <lineage>
        <taxon>Bacteria</taxon>
        <taxon>Pseudomonadati</taxon>
        <taxon>Pseudomonadota</taxon>
        <taxon>Gammaproteobacteria</taxon>
        <taxon>Alteromonadales</taxon>
        <taxon>Shewanellaceae</taxon>
        <taxon>Shewanella</taxon>
    </lineage>
</organism>
<accession>A0ABS7E8K3</accession>
<feature type="domain" description="SsuA/THI5-like" evidence="4">
    <location>
        <begin position="38"/>
        <end position="246"/>
    </location>
</feature>
<comment type="similarity">
    <text evidence="2">Belongs to the bacterial solute-binding protein SsuA/TauA family.</text>
</comment>
<evidence type="ECO:0000256" key="3">
    <source>
        <dbReference type="ARBA" id="ARBA00022729"/>
    </source>
</evidence>
<comment type="caution">
    <text evidence="5">The sequence shown here is derived from an EMBL/GenBank/DDBJ whole genome shotgun (WGS) entry which is preliminary data.</text>
</comment>
<comment type="subcellular location">
    <subcellularLocation>
        <location evidence="1">Periplasm</location>
    </subcellularLocation>
</comment>
<proteinExistence type="inferred from homology"/>
<gene>
    <name evidence="5" type="ORF">K0625_18600</name>
</gene>
<evidence type="ECO:0000313" key="5">
    <source>
        <dbReference type="EMBL" id="MBW8185653.1"/>
    </source>
</evidence>
<dbReference type="SUPFAM" id="SSF53850">
    <property type="entry name" value="Periplasmic binding protein-like II"/>
    <property type="match status" value="1"/>
</dbReference>
<dbReference type="InterPro" id="IPR015168">
    <property type="entry name" value="SsuA/THI5"/>
</dbReference>